<dbReference type="eggNOG" id="COG3637">
    <property type="taxonomic scope" value="Bacteria"/>
</dbReference>
<accession>A0A133Q2T3</accession>
<feature type="signal peptide" evidence="1">
    <location>
        <begin position="1"/>
        <end position="22"/>
    </location>
</feature>
<dbReference type="RefSeq" id="WP_060940918.1">
    <property type="nucleotide sequence ID" value="NZ_KQ957278.1"/>
</dbReference>
<dbReference type="OrthoDB" id="1014835at2"/>
<protein>
    <recommendedName>
        <fullName evidence="4">Outer membrane insertion signal domain protein</fullName>
    </recommendedName>
</protein>
<proteinExistence type="predicted"/>
<organism evidence="2 3">
    <name type="scientific">Prevotella corporis</name>
    <dbReference type="NCBI Taxonomy" id="28128"/>
    <lineage>
        <taxon>Bacteria</taxon>
        <taxon>Pseudomonadati</taxon>
        <taxon>Bacteroidota</taxon>
        <taxon>Bacteroidia</taxon>
        <taxon>Bacteroidales</taxon>
        <taxon>Prevotellaceae</taxon>
        <taxon>Prevotella</taxon>
    </lineage>
</organism>
<dbReference type="STRING" id="28128.HMPREF3226_01793"/>
<evidence type="ECO:0000256" key="1">
    <source>
        <dbReference type="SAM" id="SignalP"/>
    </source>
</evidence>
<reference evidence="3" key="1">
    <citation type="submission" date="2016-01" db="EMBL/GenBank/DDBJ databases">
        <authorList>
            <person name="Mitreva M."/>
            <person name="Pepin K.H."/>
            <person name="Mihindukulasuriya K.A."/>
            <person name="Fulton R."/>
            <person name="Fronick C."/>
            <person name="O'Laughlin M."/>
            <person name="Miner T."/>
            <person name="Herter B."/>
            <person name="Rosa B.A."/>
            <person name="Cordes M."/>
            <person name="Tomlinson C."/>
            <person name="Wollam A."/>
            <person name="Palsikar V.B."/>
            <person name="Mardis E.R."/>
            <person name="Wilson R.K."/>
        </authorList>
    </citation>
    <scope>NUCLEOTIDE SEQUENCE [LARGE SCALE GENOMIC DNA]</scope>
    <source>
        <strain evidence="3">MJR7716</strain>
    </source>
</reference>
<sequence>MNSKHMIIIACAALFGATQAKAQGQSLPILTANPDSKTASMGNVSVASDGMYLYNTPSAFFNTDKRFTADASASLYEKEDGAQGLFGLYTATIGYKLFKRHSVFGGFRYAGGLKFNGYDMMGEPTKEYKPYDWTIDLGYSYMIGNGLAAYATGAFIFSHLSKNAYGGAFSVGLSYTKDNLTMAKRPANVMIDAKVEAIGPDLDYGNGHKSSMPTHVSLGGKMEVDVTDMHKVGAALATRYFFRPTDAKVFMLGGGVEYTYNNLLSARAGYEYGDHNLSHFTMGAGVKYHNFRINGAYMLKTADGGKSYCTIGLGYDF</sequence>
<evidence type="ECO:0000313" key="2">
    <source>
        <dbReference type="EMBL" id="KXA37167.1"/>
    </source>
</evidence>
<dbReference type="Proteomes" id="UP000070533">
    <property type="component" value="Unassembled WGS sequence"/>
</dbReference>
<dbReference type="AlphaFoldDB" id="A0A133Q2T3"/>
<feature type="chain" id="PRO_5007458638" description="Outer membrane insertion signal domain protein" evidence="1">
    <location>
        <begin position="23"/>
        <end position="317"/>
    </location>
</feature>
<dbReference type="NCBIfam" id="NF033709">
    <property type="entry name" value="PorV_fam"/>
    <property type="match status" value="1"/>
</dbReference>
<dbReference type="EMBL" id="LRQG01000146">
    <property type="protein sequence ID" value="KXA37167.1"/>
    <property type="molecule type" value="Genomic_DNA"/>
</dbReference>
<keyword evidence="1" id="KW-0732">Signal</keyword>
<gene>
    <name evidence="2" type="ORF">HMPREF3226_01793</name>
</gene>
<dbReference type="PATRIC" id="fig|28128.5.peg.1839"/>
<name>A0A133Q2T3_9BACT</name>
<comment type="caution">
    <text evidence="2">The sequence shown here is derived from an EMBL/GenBank/DDBJ whole genome shotgun (WGS) entry which is preliminary data.</text>
</comment>
<evidence type="ECO:0008006" key="4">
    <source>
        <dbReference type="Google" id="ProtNLM"/>
    </source>
</evidence>
<keyword evidence="3" id="KW-1185">Reference proteome</keyword>
<evidence type="ECO:0000313" key="3">
    <source>
        <dbReference type="Proteomes" id="UP000070533"/>
    </source>
</evidence>